<evidence type="ECO:0000256" key="1">
    <source>
        <dbReference type="ARBA" id="ARBA00023125"/>
    </source>
</evidence>
<dbReference type="PROSITE" id="PS50935">
    <property type="entry name" value="SSB"/>
    <property type="match status" value="1"/>
</dbReference>
<dbReference type="AlphaFoldDB" id="A0A3D8RJU1"/>
<dbReference type="EMBL" id="PVWQ01000008">
    <property type="protein sequence ID" value="RDW74315.1"/>
    <property type="molecule type" value="Genomic_DNA"/>
</dbReference>
<accession>A0A3D8RJU1</accession>
<dbReference type="SUPFAM" id="SSF50249">
    <property type="entry name" value="Nucleic acid-binding proteins"/>
    <property type="match status" value="1"/>
</dbReference>
<name>A0A3D8RJU1_9EURO</name>
<dbReference type="Pfam" id="PF00436">
    <property type="entry name" value="SSB"/>
    <property type="match status" value="1"/>
</dbReference>
<dbReference type="OrthoDB" id="1078367at2759"/>
<keyword evidence="4" id="KW-1185">Reference proteome</keyword>
<dbReference type="Gene3D" id="2.40.50.140">
    <property type="entry name" value="Nucleic acid-binding proteins"/>
    <property type="match status" value="1"/>
</dbReference>
<evidence type="ECO:0008006" key="5">
    <source>
        <dbReference type="Google" id="ProtNLM"/>
    </source>
</evidence>
<dbReference type="RefSeq" id="XP_026602083.1">
    <property type="nucleotide sequence ID" value="XM_026748993.1"/>
</dbReference>
<proteinExistence type="predicted"/>
<dbReference type="CDD" id="cd04496">
    <property type="entry name" value="SSB_OBF"/>
    <property type="match status" value="1"/>
</dbReference>
<dbReference type="STRING" id="1810919.A0A3D8RJU1"/>
<evidence type="ECO:0000313" key="4">
    <source>
        <dbReference type="Proteomes" id="UP000256690"/>
    </source>
</evidence>
<dbReference type="Proteomes" id="UP000256690">
    <property type="component" value="Unassembled WGS sequence"/>
</dbReference>
<dbReference type="InterPro" id="IPR012340">
    <property type="entry name" value="NA-bd_OB-fold"/>
</dbReference>
<protein>
    <recommendedName>
        <fullName evidence="5">SsDNA binding protein</fullName>
    </recommendedName>
</protein>
<gene>
    <name evidence="3" type="ORF">DSM5745_06977</name>
</gene>
<dbReference type="GeneID" id="38117347"/>
<sequence length="152" mass="16509">MSAYTSSLRSALRAAPRAAPARSFSSSSARAGARMNITGRLGADPELVTSQAGVEYVKYLVGANSFAPSANRTTSWFRVKAFVNDNSRDYLLNTVKKGTLVSVDAEATMRKYTAPDGSDQYSLSLVQRQLEILRRPYNPSEGGAYDAEQSQE</sequence>
<evidence type="ECO:0000256" key="2">
    <source>
        <dbReference type="PROSITE-ProRule" id="PRU00252"/>
    </source>
</evidence>
<reference evidence="3 4" key="1">
    <citation type="journal article" date="2018" name="IMA Fungus">
        <title>IMA Genome-F 9: Draft genome sequence of Annulohypoxylon stygium, Aspergillus mulundensis, Berkeleyomyces basicola (syn. Thielaviopsis basicola), Ceratocystis smalleyi, two Cercospora beticola strains, Coleophoma cylindrospora, Fusarium fracticaudum, Phialophora cf. hyalina, and Morchella septimelata.</title>
        <authorList>
            <person name="Wingfield B.D."/>
            <person name="Bills G.F."/>
            <person name="Dong Y."/>
            <person name="Huang W."/>
            <person name="Nel W.J."/>
            <person name="Swalarsk-Parry B.S."/>
            <person name="Vaghefi N."/>
            <person name="Wilken P.M."/>
            <person name="An Z."/>
            <person name="de Beer Z.W."/>
            <person name="De Vos L."/>
            <person name="Chen L."/>
            <person name="Duong T.A."/>
            <person name="Gao Y."/>
            <person name="Hammerbacher A."/>
            <person name="Kikkert J.R."/>
            <person name="Li Y."/>
            <person name="Li H."/>
            <person name="Li K."/>
            <person name="Li Q."/>
            <person name="Liu X."/>
            <person name="Ma X."/>
            <person name="Naidoo K."/>
            <person name="Pethybridge S.J."/>
            <person name="Sun J."/>
            <person name="Steenkamp E.T."/>
            <person name="van der Nest M.A."/>
            <person name="van Wyk S."/>
            <person name="Wingfield M.J."/>
            <person name="Xiong C."/>
            <person name="Yue Q."/>
            <person name="Zhang X."/>
        </authorList>
    </citation>
    <scope>NUCLEOTIDE SEQUENCE [LARGE SCALE GENOMIC DNA]</scope>
    <source>
        <strain evidence="3 4">DSM 5745</strain>
    </source>
</reference>
<comment type="caution">
    <text evidence="3">The sequence shown here is derived from an EMBL/GenBank/DDBJ whole genome shotgun (WGS) entry which is preliminary data.</text>
</comment>
<dbReference type="InterPro" id="IPR000424">
    <property type="entry name" value="Primosome_PriB/ssb"/>
</dbReference>
<dbReference type="GO" id="GO:0003697">
    <property type="term" value="F:single-stranded DNA binding"/>
    <property type="evidence" value="ECO:0007669"/>
    <property type="project" value="InterPro"/>
</dbReference>
<organism evidence="3 4">
    <name type="scientific">Aspergillus mulundensis</name>
    <dbReference type="NCBI Taxonomy" id="1810919"/>
    <lineage>
        <taxon>Eukaryota</taxon>
        <taxon>Fungi</taxon>
        <taxon>Dikarya</taxon>
        <taxon>Ascomycota</taxon>
        <taxon>Pezizomycotina</taxon>
        <taxon>Eurotiomycetes</taxon>
        <taxon>Eurotiomycetidae</taxon>
        <taxon>Eurotiales</taxon>
        <taxon>Aspergillaceae</taxon>
        <taxon>Aspergillus</taxon>
        <taxon>Aspergillus subgen. Nidulantes</taxon>
    </lineage>
</organism>
<keyword evidence="1 2" id="KW-0238">DNA-binding</keyword>
<evidence type="ECO:0000313" key="3">
    <source>
        <dbReference type="EMBL" id="RDW74315.1"/>
    </source>
</evidence>